<dbReference type="STRING" id="452637.Oter_2894"/>
<dbReference type="InterPro" id="IPR006311">
    <property type="entry name" value="TAT_signal"/>
</dbReference>
<feature type="domain" description="Heparinase II/III-like C-terminal" evidence="3">
    <location>
        <begin position="440"/>
        <end position="594"/>
    </location>
</feature>
<evidence type="ECO:0000313" key="4">
    <source>
        <dbReference type="EMBL" id="ACB76175.1"/>
    </source>
</evidence>
<proteinExistence type="predicted"/>
<dbReference type="GO" id="GO:0016829">
    <property type="term" value="F:lyase activity"/>
    <property type="evidence" value="ECO:0007669"/>
    <property type="project" value="InterPro"/>
</dbReference>
<evidence type="ECO:0000259" key="3">
    <source>
        <dbReference type="Pfam" id="PF07940"/>
    </source>
</evidence>
<dbReference type="EMBL" id="CP001032">
    <property type="protein sequence ID" value="ACB76175.1"/>
    <property type="molecule type" value="Genomic_DNA"/>
</dbReference>
<dbReference type="InterPro" id="IPR008929">
    <property type="entry name" value="Chondroitin_lyas"/>
</dbReference>
<keyword evidence="5" id="KW-1185">Reference proteome</keyword>
<dbReference type="KEGG" id="ote:Oter_2894"/>
<evidence type="ECO:0000256" key="2">
    <source>
        <dbReference type="SAM" id="SignalP"/>
    </source>
</evidence>
<reference evidence="4 5" key="1">
    <citation type="journal article" date="2011" name="J. Bacteriol.">
        <title>Genome sequence of the verrucomicrobium Opitutus terrae PB90-1, an abundant inhabitant of rice paddy soil ecosystems.</title>
        <authorList>
            <person name="van Passel M.W."/>
            <person name="Kant R."/>
            <person name="Palva A."/>
            <person name="Copeland A."/>
            <person name="Lucas S."/>
            <person name="Lapidus A."/>
            <person name="Glavina del Rio T."/>
            <person name="Pitluck S."/>
            <person name="Goltsman E."/>
            <person name="Clum A."/>
            <person name="Sun H."/>
            <person name="Schmutz J."/>
            <person name="Larimer F.W."/>
            <person name="Land M.L."/>
            <person name="Hauser L."/>
            <person name="Kyrpides N."/>
            <person name="Mikhailova N."/>
            <person name="Richardson P.P."/>
            <person name="Janssen P.H."/>
            <person name="de Vos W.M."/>
            <person name="Smidt H."/>
        </authorList>
    </citation>
    <scope>NUCLEOTIDE SEQUENCE [LARGE SCALE GENOMIC DNA]</scope>
    <source>
        <strain evidence="5">DSM 11246 / JCM 15787 / PB90-1</strain>
    </source>
</reference>
<feature type="signal peptide" evidence="2">
    <location>
        <begin position="1"/>
        <end position="27"/>
    </location>
</feature>
<dbReference type="GO" id="GO:0030313">
    <property type="term" value="C:cell envelope"/>
    <property type="evidence" value="ECO:0007669"/>
    <property type="project" value="UniProtKB-SubCell"/>
</dbReference>
<sequence>MNTSRRTFLKTSATLAATLPFARLAPAATSPVPSTAIADPRRGLLFDQSELPRIRANLELPRLAEIRATLLNVDIATETRFLREELRLNNHVVDFIRAWKIVQNSSFAHVVWGDAQHLELALLGLTRLCDYKRWDYFLEAGRDTIGLQRAPEATIATCYALDWLGSAVPAELRRRVEDKILTEGAPACYRTLYGLKYPDRVRGWGFDPEDDFQFRFDLSRWPLILNPTNLKVIPTCGLGIAALWFYGRHPDAKKWLQLSRQSAQAFATMYGLDGAYDEGVGYWGYTTTHLAMLAEALYRRLGVDERRLINYPGTIRYALSLAMPCGGSTVADPKLKTGYNATPKGNYDPALDVVNFSDAGVGMDVSVAPWVGEVAKDPLSNYVAQQVGALKQFQAAVWYRPEAPTQPPGAELLDVRLSNDWIVSRTGWAPADSVVALRSGGPANHEHADRNSVIFKAHGERLFSDPFKAGYSPKVPRWLLRQTEAHTALLIDGHGHQYHDGHEGTNSSWATASVVDYRTGPDWMTATSDATEAYALVLPEVVLVTRTLVFLKPDILLLLDRVSLRRARPVQLRYQVFNDDGHGSAVTSDDSFQIRRPLAQLEAQLTGLQPLALRTDRLALPPEETPQPFVEASSPAATDHLILTAATAAPTGGVHPVLKIERAADAWRVTGQQGKQQVNVAFEIPPQGIPRVIV</sequence>
<dbReference type="OrthoDB" id="176436at2"/>
<dbReference type="AlphaFoldDB" id="B1ZXC4"/>
<protein>
    <submittedName>
        <fullName evidence="4">Heparinase II/III family protein</fullName>
    </submittedName>
</protein>
<organism evidence="4 5">
    <name type="scientific">Opitutus terrae (strain DSM 11246 / JCM 15787 / PB90-1)</name>
    <dbReference type="NCBI Taxonomy" id="452637"/>
    <lineage>
        <taxon>Bacteria</taxon>
        <taxon>Pseudomonadati</taxon>
        <taxon>Verrucomicrobiota</taxon>
        <taxon>Opitutia</taxon>
        <taxon>Opitutales</taxon>
        <taxon>Opitutaceae</taxon>
        <taxon>Opitutus</taxon>
    </lineage>
</organism>
<evidence type="ECO:0000313" key="5">
    <source>
        <dbReference type="Proteomes" id="UP000007013"/>
    </source>
</evidence>
<dbReference type="PROSITE" id="PS51318">
    <property type="entry name" value="TAT"/>
    <property type="match status" value="1"/>
</dbReference>
<evidence type="ECO:0000256" key="1">
    <source>
        <dbReference type="ARBA" id="ARBA00004196"/>
    </source>
</evidence>
<dbReference type="eggNOG" id="ENOG502ZAKK">
    <property type="taxonomic scope" value="Bacteria"/>
</dbReference>
<dbReference type="Gene3D" id="1.50.10.100">
    <property type="entry name" value="Chondroitin AC/alginate lyase"/>
    <property type="match status" value="1"/>
</dbReference>
<name>B1ZXC4_OPITP</name>
<keyword evidence="2" id="KW-0732">Signal</keyword>
<dbReference type="SUPFAM" id="SSF48230">
    <property type="entry name" value="Chondroitin AC/alginate lyase"/>
    <property type="match status" value="1"/>
</dbReference>
<feature type="chain" id="PRO_5002774550" evidence="2">
    <location>
        <begin position="28"/>
        <end position="694"/>
    </location>
</feature>
<dbReference type="Proteomes" id="UP000007013">
    <property type="component" value="Chromosome"/>
</dbReference>
<accession>B1ZXC4</accession>
<dbReference type="InterPro" id="IPR012480">
    <property type="entry name" value="Hepar_II_III_C"/>
</dbReference>
<dbReference type="RefSeq" id="WP_012375710.1">
    <property type="nucleotide sequence ID" value="NC_010571.1"/>
</dbReference>
<dbReference type="Gene3D" id="2.70.98.70">
    <property type="match status" value="1"/>
</dbReference>
<comment type="subcellular location">
    <subcellularLocation>
        <location evidence="1">Cell envelope</location>
    </subcellularLocation>
</comment>
<dbReference type="HOGENOM" id="CLU_396828_0_0_0"/>
<dbReference type="Pfam" id="PF07940">
    <property type="entry name" value="Hepar_II_III_C"/>
    <property type="match status" value="1"/>
</dbReference>
<gene>
    <name evidence="4" type="ordered locus">Oter_2894</name>
</gene>